<feature type="active site" description="Nucleophile" evidence="4">
    <location>
        <position position="46"/>
    </location>
</feature>
<keyword evidence="3 4" id="KW-0443">Lipid metabolism</keyword>
<proteinExistence type="predicted"/>
<dbReference type="RefSeq" id="WP_114789933.1">
    <property type="nucleotide sequence ID" value="NZ_CP139960.1"/>
</dbReference>
<dbReference type="SUPFAM" id="SSF52151">
    <property type="entry name" value="FabD/lysophospholipase-like"/>
    <property type="match status" value="1"/>
</dbReference>
<feature type="domain" description="PNPLA" evidence="5">
    <location>
        <begin position="13"/>
        <end position="171"/>
    </location>
</feature>
<dbReference type="EMBL" id="CP139960">
    <property type="protein sequence ID" value="WQD40765.1"/>
    <property type="molecule type" value="Genomic_DNA"/>
</dbReference>
<evidence type="ECO:0000256" key="4">
    <source>
        <dbReference type="PROSITE-ProRule" id="PRU01161"/>
    </source>
</evidence>
<dbReference type="InterPro" id="IPR050301">
    <property type="entry name" value="NTE"/>
</dbReference>
<accession>A0ABZ0WDL2</accession>
<keyword evidence="1 4" id="KW-0378">Hydrolase</keyword>
<evidence type="ECO:0000256" key="2">
    <source>
        <dbReference type="ARBA" id="ARBA00022963"/>
    </source>
</evidence>
<evidence type="ECO:0000256" key="1">
    <source>
        <dbReference type="ARBA" id="ARBA00022801"/>
    </source>
</evidence>
<dbReference type="PANTHER" id="PTHR14226:SF29">
    <property type="entry name" value="NEUROPATHY TARGET ESTERASE SWS"/>
    <property type="match status" value="1"/>
</dbReference>
<dbReference type="Proteomes" id="UP001325680">
    <property type="component" value="Chromosome"/>
</dbReference>
<feature type="short sequence motif" description="DGA/G" evidence="4">
    <location>
        <begin position="158"/>
        <end position="160"/>
    </location>
</feature>
<evidence type="ECO:0000313" key="7">
    <source>
        <dbReference type="Proteomes" id="UP001325680"/>
    </source>
</evidence>
<organism evidence="6 7">
    <name type="scientific">Niabella yanshanensis</name>
    <dbReference type="NCBI Taxonomy" id="577386"/>
    <lineage>
        <taxon>Bacteria</taxon>
        <taxon>Pseudomonadati</taxon>
        <taxon>Bacteroidota</taxon>
        <taxon>Chitinophagia</taxon>
        <taxon>Chitinophagales</taxon>
        <taxon>Chitinophagaceae</taxon>
        <taxon>Niabella</taxon>
    </lineage>
</organism>
<dbReference type="Pfam" id="PF01734">
    <property type="entry name" value="Patatin"/>
    <property type="match status" value="1"/>
</dbReference>
<feature type="short sequence motif" description="GXGXXG" evidence="4">
    <location>
        <begin position="17"/>
        <end position="22"/>
    </location>
</feature>
<keyword evidence="2 4" id="KW-0442">Lipid degradation</keyword>
<gene>
    <name evidence="6" type="ORF">U0035_11450</name>
</gene>
<keyword evidence="7" id="KW-1185">Reference proteome</keyword>
<evidence type="ECO:0000313" key="6">
    <source>
        <dbReference type="EMBL" id="WQD40765.1"/>
    </source>
</evidence>
<feature type="active site" description="Proton acceptor" evidence="4">
    <location>
        <position position="158"/>
    </location>
</feature>
<feature type="short sequence motif" description="GXSXG" evidence="4">
    <location>
        <begin position="44"/>
        <end position="48"/>
    </location>
</feature>
<sequence length="261" mass="29027">MLSFFRRKKTIGLVLSGGGLRGIGHLGVLKALEEYNIKPDMIAGTSAGAIVGAFYAMGNSPDVIIDKLPVLQFFGFSAFRLRRYAVFTPQMFYPLFKTFLPEDDFGALKIPLYVTATNIVTGKTQFFSEGPLFEPLIASASIPFIFPVATVKQEHFLDGGIINNLPVEILQGRCDKLIGVHVNAIAPGKQLVPTGRQLFDRIVHLSINNNVYNKAHLCDLFIDPPEMTRFSMFDKKQGRAIFDHCYTYTKELLQSKAISLT</sequence>
<dbReference type="InterPro" id="IPR002641">
    <property type="entry name" value="PNPLA_dom"/>
</dbReference>
<dbReference type="PROSITE" id="PS51635">
    <property type="entry name" value="PNPLA"/>
    <property type="match status" value="1"/>
</dbReference>
<dbReference type="InterPro" id="IPR016035">
    <property type="entry name" value="Acyl_Trfase/lysoPLipase"/>
</dbReference>
<protein>
    <submittedName>
        <fullName evidence="6">Patatin-like phospholipase family protein</fullName>
    </submittedName>
</protein>
<dbReference type="Gene3D" id="3.40.1090.10">
    <property type="entry name" value="Cytosolic phospholipase A2 catalytic domain"/>
    <property type="match status" value="2"/>
</dbReference>
<evidence type="ECO:0000256" key="3">
    <source>
        <dbReference type="ARBA" id="ARBA00023098"/>
    </source>
</evidence>
<dbReference type="PANTHER" id="PTHR14226">
    <property type="entry name" value="NEUROPATHY TARGET ESTERASE/SWISS CHEESE D.MELANOGASTER"/>
    <property type="match status" value="1"/>
</dbReference>
<name>A0ABZ0WDL2_9BACT</name>
<dbReference type="CDD" id="cd07205">
    <property type="entry name" value="Pat_PNPLA6_PNPLA7_NTE1_like"/>
    <property type="match status" value="1"/>
</dbReference>
<reference evidence="6 7" key="1">
    <citation type="submission" date="2023-12" db="EMBL/GenBank/DDBJ databases">
        <title>Genome sequencing and assembly of bacterial species from a model synthetic community.</title>
        <authorList>
            <person name="Hogle S.L."/>
        </authorList>
    </citation>
    <scope>NUCLEOTIDE SEQUENCE [LARGE SCALE GENOMIC DNA]</scope>
    <source>
        <strain evidence="6 7">HAMBI_3031</strain>
    </source>
</reference>
<evidence type="ECO:0000259" key="5">
    <source>
        <dbReference type="PROSITE" id="PS51635"/>
    </source>
</evidence>